<protein>
    <submittedName>
        <fullName evidence="1">Uncharacterized protein</fullName>
    </submittedName>
</protein>
<reference evidence="1" key="1">
    <citation type="journal article" date="2020" name="Nature">
        <title>Giant virus diversity and host interactions through global metagenomics.</title>
        <authorList>
            <person name="Schulz F."/>
            <person name="Roux S."/>
            <person name="Paez-Espino D."/>
            <person name="Jungbluth S."/>
            <person name="Walsh D.A."/>
            <person name="Denef V.J."/>
            <person name="McMahon K.D."/>
            <person name="Konstantinidis K.T."/>
            <person name="Eloe-Fadrosh E.A."/>
            <person name="Kyrpides N.C."/>
            <person name="Woyke T."/>
        </authorList>
    </citation>
    <scope>NUCLEOTIDE SEQUENCE</scope>
    <source>
        <strain evidence="1">GVMAG-S-1035118-87</strain>
    </source>
</reference>
<dbReference type="AlphaFoldDB" id="A0A6C0AI91"/>
<proteinExistence type="predicted"/>
<organism evidence="1">
    <name type="scientific">viral metagenome</name>
    <dbReference type="NCBI Taxonomy" id="1070528"/>
    <lineage>
        <taxon>unclassified sequences</taxon>
        <taxon>metagenomes</taxon>
        <taxon>organismal metagenomes</taxon>
    </lineage>
</organism>
<evidence type="ECO:0000313" key="1">
    <source>
        <dbReference type="EMBL" id="QHS79180.1"/>
    </source>
</evidence>
<name>A0A6C0AI91_9ZZZZ</name>
<sequence>MDYSLMNRKALVAICRERGIRHSRQTKEDLIRWIQNPGTQPPLETEGTGKIFEMAICCANDTPFVGKYKYSMEKAERLRPRLAKLFESHKYIHTADKNGRFDFTSIDSRDHLSAKTNKDKDNGVAVQGIGQRNPKDFCETIGIPYTTLNELKRYIQSNIVIILPVLVTYTFDCPILYHNEKADTIRHITLTTPFEWEKYEYTWSRPWDQWTNSSTLYIEKQGLLEFQFHSKSRTNMVIRWKFEKMLHFFKPHFSILDV</sequence>
<accession>A0A6C0AI91</accession>
<dbReference type="EMBL" id="MN740626">
    <property type="protein sequence ID" value="QHS79180.1"/>
    <property type="molecule type" value="Genomic_DNA"/>
</dbReference>